<evidence type="ECO:0000313" key="1">
    <source>
        <dbReference type="EMBL" id="KAK5064802.1"/>
    </source>
</evidence>
<dbReference type="PANTHER" id="PTHR36169">
    <property type="entry name" value="ETHANOLAMINE UTILIZATION PROTEIN EUTQ"/>
    <property type="match status" value="1"/>
</dbReference>
<protein>
    <recommendedName>
        <fullName evidence="3">(S)-ureidoglycine aminohydrolase cupin domain-containing protein</fullName>
    </recommendedName>
</protein>
<name>A0AAV9NTW2_9EURO</name>
<proteinExistence type="predicted"/>
<accession>A0AAV9NTW2</accession>
<dbReference type="Gene3D" id="2.60.120.10">
    <property type="entry name" value="Jelly Rolls"/>
    <property type="match status" value="1"/>
</dbReference>
<dbReference type="InterPro" id="IPR014710">
    <property type="entry name" value="RmlC-like_jellyroll"/>
</dbReference>
<organism evidence="1 2">
    <name type="scientific">Exophiala bonariae</name>
    <dbReference type="NCBI Taxonomy" id="1690606"/>
    <lineage>
        <taxon>Eukaryota</taxon>
        <taxon>Fungi</taxon>
        <taxon>Dikarya</taxon>
        <taxon>Ascomycota</taxon>
        <taxon>Pezizomycotina</taxon>
        <taxon>Eurotiomycetes</taxon>
        <taxon>Chaetothyriomycetidae</taxon>
        <taxon>Chaetothyriales</taxon>
        <taxon>Herpotrichiellaceae</taxon>
        <taxon>Exophiala</taxon>
    </lineage>
</organism>
<comment type="caution">
    <text evidence="1">The sequence shown here is derived from an EMBL/GenBank/DDBJ whole genome shotgun (WGS) entry which is preliminary data.</text>
</comment>
<sequence>MAPSLQYFKEASAAKLELYADNKDIFIGDVVTSITDDPQAPITSGFFDVEKGAKSTATFGFSEVKYVISGDIVFSDGNGQRVVAKAGEVVYIPKGATITFESEQGGKAFYVAQRLLNQAKRASFTSRL</sequence>
<dbReference type="SUPFAM" id="SSF51182">
    <property type="entry name" value="RmlC-like cupins"/>
    <property type="match status" value="1"/>
</dbReference>
<dbReference type="InterPro" id="IPR011051">
    <property type="entry name" value="RmlC_Cupin_sf"/>
</dbReference>
<keyword evidence="2" id="KW-1185">Reference proteome</keyword>
<dbReference type="InterPro" id="IPR010424">
    <property type="entry name" value="EutQ"/>
</dbReference>
<dbReference type="Proteomes" id="UP001358417">
    <property type="component" value="Unassembled WGS sequence"/>
</dbReference>
<dbReference type="AlphaFoldDB" id="A0AAV9NTW2"/>
<dbReference type="PANTHER" id="PTHR36169:SF1">
    <property type="entry name" value="ACETATE KINASE EUTQ"/>
    <property type="match status" value="1"/>
</dbReference>
<dbReference type="RefSeq" id="XP_064712126.1">
    <property type="nucleotide sequence ID" value="XM_064844266.1"/>
</dbReference>
<dbReference type="EMBL" id="JAVRRD010000001">
    <property type="protein sequence ID" value="KAK5064802.1"/>
    <property type="molecule type" value="Genomic_DNA"/>
</dbReference>
<dbReference type="Pfam" id="PF06249">
    <property type="entry name" value="EutQ"/>
    <property type="match status" value="1"/>
</dbReference>
<evidence type="ECO:0000313" key="2">
    <source>
        <dbReference type="Proteomes" id="UP001358417"/>
    </source>
</evidence>
<evidence type="ECO:0008006" key="3">
    <source>
        <dbReference type="Google" id="ProtNLM"/>
    </source>
</evidence>
<dbReference type="GeneID" id="89968858"/>
<gene>
    <name evidence="1" type="ORF">LTR84_000636</name>
</gene>
<reference evidence="1 2" key="1">
    <citation type="submission" date="2023-08" db="EMBL/GenBank/DDBJ databases">
        <title>Black Yeasts Isolated from many extreme environments.</title>
        <authorList>
            <person name="Coleine C."/>
            <person name="Stajich J.E."/>
            <person name="Selbmann L."/>
        </authorList>
    </citation>
    <scope>NUCLEOTIDE SEQUENCE [LARGE SCALE GENOMIC DNA]</scope>
    <source>
        <strain evidence="1 2">CCFEE 5792</strain>
    </source>
</reference>